<dbReference type="Gene3D" id="3.40.50.720">
    <property type="entry name" value="NAD(P)-binding Rossmann-like Domain"/>
    <property type="match status" value="1"/>
</dbReference>
<dbReference type="RefSeq" id="WP_344556923.1">
    <property type="nucleotide sequence ID" value="NZ_BAAANS010000054.1"/>
</dbReference>
<evidence type="ECO:0000256" key="1">
    <source>
        <dbReference type="ARBA" id="ARBA00006484"/>
    </source>
</evidence>
<dbReference type="InterPro" id="IPR057326">
    <property type="entry name" value="KR_dom"/>
</dbReference>
<dbReference type="PANTHER" id="PTHR42760">
    <property type="entry name" value="SHORT-CHAIN DEHYDROGENASES/REDUCTASES FAMILY MEMBER"/>
    <property type="match status" value="1"/>
</dbReference>
<dbReference type="InterPro" id="IPR002347">
    <property type="entry name" value="SDR_fam"/>
</dbReference>
<gene>
    <name evidence="5" type="ORF">GCM10009759_61960</name>
</gene>
<comment type="similarity">
    <text evidence="1">Belongs to the short-chain dehydrogenases/reductases (SDR) family.</text>
</comment>
<dbReference type="PRINTS" id="PR00080">
    <property type="entry name" value="SDRFAMILY"/>
</dbReference>
<dbReference type="Pfam" id="PF13561">
    <property type="entry name" value="adh_short_C2"/>
    <property type="match status" value="1"/>
</dbReference>
<organism evidence="5 6">
    <name type="scientific">Kitasatospora saccharophila</name>
    <dbReference type="NCBI Taxonomy" id="407973"/>
    <lineage>
        <taxon>Bacteria</taxon>
        <taxon>Bacillati</taxon>
        <taxon>Actinomycetota</taxon>
        <taxon>Actinomycetes</taxon>
        <taxon>Kitasatosporales</taxon>
        <taxon>Streptomycetaceae</taxon>
        <taxon>Kitasatospora</taxon>
    </lineage>
</organism>
<dbReference type="EMBL" id="BAAANS010000054">
    <property type="protein sequence ID" value="GAA2116397.1"/>
    <property type="molecule type" value="Genomic_DNA"/>
</dbReference>
<dbReference type="InterPro" id="IPR036291">
    <property type="entry name" value="NAD(P)-bd_dom_sf"/>
</dbReference>
<evidence type="ECO:0000313" key="6">
    <source>
        <dbReference type="Proteomes" id="UP001500897"/>
    </source>
</evidence>
<protein>
    <submittedName>
        <fullName evidence="5">Glucose 1-dehydrogenase</fullName>
    </submittedName>
</protein>
<dbReference type="SUPFAM" id="SSF51735">
    <property type="entry name" value="NAD(P)-binding Rossmann-fold domains"/>
    <property type="match status" value="1"/>
</dbReference>
<name>A0ABN2XS74_9ACTN</name>
<feature type="region of interest" description="Disordered" evidence="3">
    <location>
        <begin position="1"/>
        <end position="20"/>
    </location>
</feature>
<keyword evidence="2" id="KW-0560">Oxidoreductase</keyword>
<sequence>MTTAIQTPTQTPPRPARDTAALPDPTAMFRLDGRVAVVTGASSGIGAHFARVLSAAGARVVLTARREEPLRLLSEELPGSLPVVCDVTRADQREQLVRTVAEQLGPIDVLVNNAGLSEVVPAERQSPESFDAIVSVNLSAVFALSSVIGAGMLERGRGSIVNVASVYGMVGSGSLPQAAYAASKGGVVNLTRDLAAQWAHRGVRVNSLCPGWFWSEMTADMLENDKGRSWVERRTPMRRAGELYELDGALLFLAGDASSYVTGSAIPVDGGYLSI</sequence>
<feature type="domain" description="Ketoreductase" evidence="4">
    <location>
        <begin position="34"/>
        <end position="217"/>
    </location>
</feature>
<reference evidence="5 6" key="1">
    <citation type="journal article" date="2019" name="Int. J. Syst. Evol. Microbiol.">
        <title>The Global Catalogue of Microorganisms (GCM) 10K type strain sequencing project: providing services to taxonomists for standard genome sequencing and annotation.</title>
        <authorList>
            <consortium name="The Broad Institute Genomics Platform"/>
            <consortium name="The Broad Institute Genome Sequencing Center for Infectious Disease"/>
            <person name="Wu L."/>
            <person name="Ma J."/>
        </authorList>
    </citation>
    <scope>NUCLEOTIDE SEQUENCE [LARGE SCALE GENOMIC DNA]</scope>
    <source>
        <strain evidence="5 6">JCM 14559</strain>
    </source>
</reference>
<dbReference type="SMART" id="SM00822">
    <property type="entry name" value="PKS_KR"/>
    <property type="match status" value="1"/>
</dbReference>
<evidence type="ECO:0000256" key="2">
    <source>
        <dbReference type="ARBA" id="ARBA00023002"/>
    </source>
</evidence>
<evidence type="ECO:0000313" key="5">
    <source>
        <dbReference type="EMBL" id="GAA2116397.1"/>
    </source>
</evidence>
<evidence type="ECO:0000259" key="4">
    <source>
        <dbReference type="SMART" id="SM00822"/>
    </source>
</evidence>
<accession>A0ABN2XS74</accession>
<dbReference type="Proteomes" id="UP001500897">
    <property type="component" value="Unassembled WGS sequence"/>
</dbReference>
<evidence type="ECO:0000256" key="3">
    <source>
        <dbReference type="SAM" id="MobiDB-lite"/>
    </source>
</evidence>
<dbReference type="PRINTS" id="PR00081">
    <property type="entry name" value="GDHRDH"/>
</dbReference>
<comment type="caution">
    <text evidence="5">The sequence shown here is derived from an EMBL/GenBank/DDBJ whole genome shotgun (WGS) entry which is preliminary data.</text>
</comment>
<proteinExistence type="inferred from homology"/>
<dbReference type="PANTHER" id="PTHR42760:SF133">
    <property type="entry name" value="3-OXOACYL-[ACYL-CARRIER-PROTEIN] REDUCTASE"/>
    <property type="match status" value="1"/>
</dbReference>
<keyword evidence="6" id="KW-1185">Reference proteome</keyword>